<protein>
    <submittedName>
        <fullName evidence="2">Uncharacterized protein</fullName>
    </submittedName>
</protein>
<dbReference type="PANTHER" id="PTHR31045">
    <property type="entry name" value="PLAC8 FAMILY PROTEIN-RELATED"/>
    <property type="match status" value="1"/>
</dbReference>
<dbReference type="InParanoid" id="A0A3Q7GEL6"/>
<proteinExistence type="predicted"/>
<dbReference type="AlphaFoldDB" id="A0A3Q7GEL6"/>
<dbReference type="PANTHER" id="PTHR31045:SF30">
    <property type="entry name" value="PLAC8 FAMILY PROTEIN"/>
    <property type="match status" value="1"/>
</dbReference>
<dbReference type="Proteomes" id="UP000004994">
    <property type="component" value="Chromosome 5"/>
</dbReference>
<name>A0A3Q7GEL6_SOLLC</name>
<evidence type="ECO:0000256" key="1">
    <source>
        <dbReference type="SAM" id="MobiDB-lite"/>
    </source>
</evidence>
<reference evidence="2" key="2">
    <citation type="submission" date="2019-01" db="UniProtKB">
        <authorList>
            <consortium name="EnsemblPlants"/>
        </authorList>
    </citation>
    <scope>IDENTIFICATION</scope>
    <source>
        <strain evidence="2">cv. Heinz 1706</strain>
    </source>
</reference>
<dbReference type="STRING" id="4081.A0A3Q7GEL6"/>
<sequence length="133" mass="15113">MERHGFGNMYVHIATFILYGSFLEVRTGNSYDIVEDTFPRKPDESISPLPREDGRYKYTSGPPLPTIKSSTPSPNKFADEVHSPDRQQPFVEDESHTRNQNVIMIPLTPSVIQRENDNLNHKFPLDVIVSIAA</sequence>
<accession>A0A3Q7GEL6</accession>
<feature type="region of interest" description="Disordered" evidence="1">
    <location>
        <begin position="36"/>
        <end position="97"/>
    </location>
</feature>
<dbReference type="Gramene" id="Solyc05g017840.3.1">
    <property type="protein sequence ID" value="Solyc05g017840.3.1"/>
    <property type="gene ID" value="Solyc05g017840.3"/>
</dbReference>
<dbReference type="EnsemblPlants" id="Solyc05g017840.3.1">
    <property type="protein sequence ID" value="Solyc05g017840.3.1"/>
    <property type="gene ID" value="Solyc05g017840.3"/>
</dbReference>
<keyword evidence="3" id="KW-1185">Reference proteome</keyword>
<dbReference type="PaxDb" id="4081-Solyc05g017840.2.1"/>
<organism evidence="2">
    <name type="scientific">Solanum lycopersicum</name>
    <name type="common">Tomato</name>
    <name type="synonym">Lycopersicon esculentum</name>
    <dbReference type="NCBI Taxonomy" id="4081"/>
    <lineage>
        <taxon>Eukaryota</taxon>
        <taxon>Viridiplantae</taxon>
        <taxon>Streptophyta</taxon>
        <taxon>Embryophyta</taxon>
        <taxon>Tracheophyta</taxon>
        <taxon>Spermatophyta</taxon>
        <taxon>Magnoliopsida</taxon>
        <taxon>eudicotyledons</taxon>
        <taxon>Gunneridae</taxon>
        <taxon>Pentapetalae</taxon>
        <taxon>asterids</taxon>
        <taxon>lamiids</taxon>
        <taxon>Solanales</taxon>
        <taxon>Solanaceae</taxon>
        <taxon>Solanoideae</taxon>
        <taxon>Solaneae</taxon>
        <taxon>Solanum</taxon>
        <taxon>Solanum subgen. Lycopersicon</taxon>
    </lineage>
</organism>
<evidence type="ECO:0000313" key="2">
    <source>
        <dbReference type="EnsemblPlants" id="Solyc05g017840.3.1"/>
    </source>
</evidence>
<evidence type="ECO:0000313" key="3">
    <source>
        <dbReference type="Proteomes" id="UP000004994"/>
    </source>
</evidence>
<reference evidence="2" key="1">
    <citation type="journal article" date="2012" name="Nature">
        <title>The tomato genome sequence provides insights into fleshy fruit evolution.</title>
        <authorList>
            <consortium name="Tomato Genome Consortium"/>
        </authorList>
    </citation>
    <scope>NUCLEOTIDE SEQUENCE [LARGE SCALE GENOMIC DNA]</scope>
    <source>
        <strain evidence="2">cv. Heinz 1706</strain>
    </source>
</reference>
<feature type="compositionally biased region" description="Basic and acidic residues" evidence="1">
    <location>
        <begin position="37"/>
        <end position="56"/>
    </location>
</feature>